<feature type="transmembrane region" description="Helical" evidence="1">
    <location>
        <begin position="51"/>
        <end position="67"/>
    </location>
</feature>
<feature type="transmembrane region" description="Helical" evidence="1">
    <location>
        <begin position="12"/>
        <end position="39"/>
    </location>
</feature>
<keyword evidence="1" id="KW-0472">Membrane</keyword>
<accession>A0ABU5CQ48</accession>
<comment type="caution">
    <text evidence="2">The sequence shown here is derived from an EMBL/GenBank/DDBJ whole genome shotgun (WGS) entry which is preliminary data.</text>
</comment>
<evidence type="ECO:0000256" key="1">
    <source>
        <dbReference type="SAM" id="Phobius"/>
    </source>
</evidence>
<organism evidence="2 3">
    <name type="scientific">Paracerasibacillus soli</name>
    <dbReference type="NCBI Taxonomy" id="480284"/>
    <lineage>
        <taxon>Bacteria</taxon>
        <taxon>Bacillati</taxon>
        <taxon>Bacillota</taxon>
        <taxon>Bacilli</taxon>
        <taxon>Bacillales</taxon>
        <taxon>Bacillaceae</taxon>
        <taxon>Paracerasibacillus</taxon>
    </lineage>
</organism>
<evidence type="ECO:0000313" key="3">
    <source>
        <dbReference type="Proteomes" id="UP001275315"/>
    </source>
</evidence>
<dbReference type="RefSeq" id="WP_320379226.1">
    <property type="nucleotide sequence ID" value="NZ_JAWDIQ010000001.1"/>
</dbReference>
<sequence length="130" mass="15224">MSGDYMQGNWYIFALACLASVVSVIWHLQICMIILCVWLLYLYKTKRLRKLPIFLSLAVYFFFYFYIPTFDQTSLIQLDNSPKTHQGKIVGSILNSNKKIEFLLENNRQNKNSLSFIFQKTTPPSILKLN</sequence>
<evidence type="ECO:0008006" key="4">
    <source>
        <dbReference type="Google" id="ProtNLM"/>
    </source>
</evidence>
<gene>
    <name evidence="2" type="ORF">RWD45_07940</name>
</gene>
<reference evidence="2 3" key="1">
    <citation type="submission" date="2023-10" db="EMBL/GenBank/DDBJ databases">
        <title>Virgibacillus soli CC-YMP-6 genome.</title>
        <authorList>
            <person name="Miliotis G."/>
            <person name="Sengupta P."/>
            <person name="Hameed A."/>
            <person name="Chuvochina M."/>
            <person name="Mcdonagh F."/>
            <person name="Simpson A.C."/>
            <person name="Singh N.K."/>
            <person name="Rekha P.D."/>
            <person name="Raman K."/>
            <person name="Hugenholtz P."/>
            <person name="Venkateswaran K."/>
        </authorList>
    </citation>
    <scope>NUCLEOTIDE SEQUENCE [LARGE SCALE GENOMIC DNA]</scope>
    <source>
        <strain evidence="2 3">CC-YMP-6</strain>
    </source>
</reference>
<proteinExistence type="predicted"/>
<keyword evidence="1" id="KW-0812">Transmembrane</keyword>
<dbReference type="Proteomes" id="UP001275315">
    <property type="component" value="Unassembled WGS sequence"/>
</dbReference>
<keyword evidence="1" id="KW-1133">Transmembrane helix</keyword>
<evidence type="ECO:0000313" key="2">
    <source>
        <dbReference type="EMBL" id="MDY0408498.1"/>
    </source>
</evidence>
<name>A0ABU5CQ48_9BACI</name>
<dbReference type="EMBL" id="JAWDIQ010000001">
    <property type="protein sequence ID" value="MDY0408498.1"/>
    <property type="molecule type" value="Genomic_DNA"/>
</dbReference>
<keyword evidence="3" id="KW-1185">Reference proteome</keyword>
<protein>
    <recommendedName>
        <fullName evidence="4">DUF4131 domain-containing protein</fullName>
    </recommendedName>
</protein>